<evidence type="ECO:0000256" key="8">
    <source>
        <dbReference type="ARBA" id="ARBA00029346"/>
    </source>
</evidence>
<dbReference type="InterPro" id="IPR004821">
    <property type="entry name" value="Cyt_trans-like"/>
</dbReference>
<dbReference type="Gene3D" id="3.40.50.620">
    <property type="entry name" value="HUPs"/>
    <property type="match status" value="1"/>
</dbReference>
<dbReference type="CDD" id="cd02163">
    <property type="entry name" value="PPAT"/>
    <property type="match status" value="1"/>
</dbReference>
<keyword evidence="1 9" id="KW-0963">Cytoplasm</keyword>
<feature type="binding site" evidence="9">
    <location>
        <position position="41"/>
    </location>
    <ligand>
        <name>substrate</name>
    </ligand>
</feature>
<feature type="domain" description="Cytidyltransferase-like" evidence="10">
    <location>
        <begin position="5"/>
        <end position="133"/>
    </location>
</feature>
<reference evidence="12" key="1">
    <citation type="submission" date="2016-04" db="EMBL/GenBank/DDBJ databases">
        <authorList>
            <person name="Evans L.H."/>
            <person name="Alamgir A."/>
            <person name="Owens N."/>
            <person name="Weber N.D."/>
            <person name="Virtaneva K."/>
            <person name="Barbian K."/>
            <person name="Babar A."/>
            <person name="Rosenke K."/>
        </authorList>
    </citation>
    <scope>NUCLEOTIDE SEQUENCE [LARGE SCALE GENOMIC DNA]</scope>
    <source>
        <strain evidence="12">G2</strain>
    </source>
</reference>
<proteinExistence type="inferred from homology"/>
<evidence type="ECO:0000313" key="13">
    <source>
        <dbReference type="Proteomes" id="UP000194267"/>
    </source>
</evidence>
<keyword evidence="6 9" id="KW-0460">Magnesium</keyword>
<keyword evidence="4 9" id="KW-0547">Nucleotide-binding</keyword>
<feature type="binding site" evidence="9">
    <location>
        <position position="73"/>
    </location>
    <ligand>
        <name>substrate</name>
    </ligand>
</feature>
<dbReference type="NCBIfam" id="TIGR01510">
    <property type="entry name" value="coaD_prev_kdtB"/>
    <property type="match status" value="1"/>
</dbReference>
<dbReference type="EMBL" id="PIUK01000049">
    <property type="protein sequence ID" value="MBY6275951.1"/>
    <property type="molecule type" value="Genomic_DNA"/>
</dbReference>
<dbReference type="SUPFAM" id="SSF52374">
    <property type="entry name" value="Nucleotidylyl transferase"/>
    <property type="match status" value="1"/>
</dbReference>
<evidence type="ECO:0000256" key="5">
    <source>
        <dbReference type="ARBA" id="ARBA00022840"/>
    </source>
</evidence>
<feature type="binding site" evidence="9">
    <location>
        <begin position="123"/>
        <end position="129"/>
    </location>
    <ligand>
        <name>ATP</name>
        <dbReference type="ChEBI" id="CHEBI:30616"/>
    </ligand>
</feature>
<dbReference type="NCBIfam" id="TIGR00125">
    <property type="entry name" value="cyt_tran_rel"/>
    <property type="match status" value="1"/>
</dbReference>
<feature type="binding site" evidence="9">
    <location>
        <position position="17"/>
    </location>
    <ligand>
        <name>ATP</name>
        <dbReference type="ChEBI" id="CHEBI:30616"/>
    </ligand>
</feature>
<comment type="cofactor">
    <cofactor evidence="9">
        <name>Mg(2+)</name>
        <dbReference type="ChEBI" id="CHEBI:18420"/>
    </cofactor>
</comment>
<dbReference type="UniPathway" id="UPA00241">
    <property type="reaction ID" value="UER00355"/>
</dbReference>
<dbReference type="GO" id="GO:0015937">
    <property type="term" value="P:coenzyme A biosynthetic process"/>
    <property type="evidence" value="ECO:0007669"/>
    <property type="project" value="UniProtKB-UniRule"/>
</dbReference>
<dbReference type="GO" id="GO:0005524">
    <property type="term" value="F:ATP binding"/>
    <property type="evidence" value="ECO:0007669"/>
    <property type="project" value="UniProtKB-KW"/>
</dbReference>
<sequence>MIKAVCPGSFDPVTLGHLDIIERAARTFDEVVVAVLTNPRKEPLFTVEERLEMLREATKHIPNVSVAAADGLLVDFARQQGCRVIVKGLRPIQDFEYEWQMGAVNRQLDGNIETCFLMSRIEYAHLSSSIVRELAYFGRPTEGLVPPFTARRLREKFAKTQP</sequence>
<feature type="binding site" evidence="9">
    <location>
        <position position="98"/>
    </location>
    <ligand>
        <name>ATP</name>
        <dbReference type="ChEBI" id="CHEBI:30616"/>
    </ligand>
</feature>
<evidence type="ECO:0000256" key="4">
    <source>
        <dbReference type="ARBA" id="ARBA00022741"/>
    </source>
</evidence>
<dbReference type="Proteomes" id="UP000194267">
    <property type="component" value="Unassembled WGS sequence"/>
</dbReference>
<comment type="subcellular location">
    <subcellularLocation>
        <location evidence="9">Cytoplasm</location>
    </subcellularLocation>
</comment>
<comment type="catalytic activity">
    <reaction evidence="8 9">
        <text>(R)-4'-phosphopantetheine + ATP + H(+) = 3'-dephospho-CoA + diphosphate</text>
        <dbReference type="Rhea" id="RHEA:19801"/>
        <dbReference type="ChEBI" id="CHEBI:15378"/>
        <dbReference type="ChEBI" id="CHEBI:30616"/>
        <dbReference type="ChEBI" id="CHEBI:33019"/>
        <dbReference type="ChEBI" id="CHEBI:57328"/>
        <dbReference type="ChEBI" id="CHEBI:61723"/>
        <dbReference type="EC" id="2.7.7.3"/>
    </reaction>
</comment>
<feature type="binding site" evidence="9">
    <location>
        <position position="9"/>
    </location>
    <ligand>
        <name>substrate</name>
    </ligand>
</feature>
<comment type="pathway">
    <text evidence="9">Cofactor biosynthesis; coenzyme A biosynthesis; CoA from (R)-pantothenate: step 4/5.</text>
</comment>
<evidence type="ECO:0000256" key="2">
    <source>
        <dbReference type="ARBA" id="ARBA00022679"/>
    </source>
</evidence>
<dbReference type="InterPro" id="IPR014729">
    <property type="entry name" value="Rossmann-like_a/b/a_fold"/>
</dbReference>
<feature type="binding site" evidence="9">
    <location>
        <position position="87"/>
    </location>
    <ligand>
        <name>substrate</name>
    </ligand>
</feature>
<evidence type="ECO:0000256" key="3">
    <source>
        <dbReference type="ARBA" id="ARBA00022695"/>
    </source>
</evidence>
<evidence type="ECO:0000256" key="7">
    <source>
        <dbReference type="ARBA" id="ARBA00022993"/>
    </source>
</evidence>
<dbReference type="GO" id="GO:0005737">
    <property type="term" value="C:cytoplasm"/>
    <property type="evidence" value="ECO:0007669"/>
    <property type="project" value="UniProtKB-SubCell"/>
</dbReference>
<comment type="function">
    <text evidence="9">Reversibly transfers an adenylyl group from ATP to 4'-phosphopantetheine, yielding dephospho-CoA (dPCoA) and pyrophosphate.</text>
</comment>
<dbReference type="Proteomes" id="UP000732377">
    <property type="component" value="Unassembled WGS sequence"/>
</dbReference>
<dbReference type="EMBL" id="LWLV01000872">
    <property type="protein sequence ID" value="OTA41036.1"/>
    <property type="molecule type" value="Genomic_DNA"/>
</dbReference>
<protein>
    <recommendedName>
        <fullName evidence="9">Phosphopantetheine adenylyltransferase</fullName>
        <ecNumber evidence="9">2.7.7.3</ecNumber>
    </recommendedName>
    <alternativeName>
        <fullName evidence="9">Dephospho-CoA pyrophosphorylase</fullName>
    </alternativeName>
    <alternativeName>
        <fullName evidence="9">Pantetheine-phosphate adenylyltransferase</fullName>
        <shortName evidence="9">PPAT</shortName>
    </alternativeName>
</protein>
<keyword evidence="7 9" id="KW-0173">Coenzyme A biosynthesis</keyword>
<dbReference type="GO" id="GO:0004595">
    <property type="term" value="F:pantetheine-phosphate adenylyltransferase activity"/>
    <property type="evidence" value="ECO:0007669"/>
    <property type="project" value="UniProtKB-UniRule"/>
</dbReference>
<evidence type="ECO:0000259" key="10">
    <source>
        <dbReference type="Pfam" id="PF01467"/>
    </source>
</evidence>
<comment type="caution">
    <text evidence="12">The sequence shown here is derived from an EMBL/GenBank/DDBJ whole genome shotgun (WGS) entry which is preliminary data.</text>
</comment>
<evidence type="ECO:0000256" key="6">
    <source>
        <dbReference type="ARBA" id="ARBA00022842"/>
    </source>
</evidence>
<keyword evidence="5 9" id="KW-0067">ATP-binding</keyword>
<keyword evidence="2 9" id="KW-0808">Transferase</keyword>
<feature type="binding site" evidence="9">
    <location>
        <begin position="9"/>
        <end position="10"/>
    </location>
    <ligand>
        <name>ATP</name>
        <dbReference type="ChEBI" id="CHEBI:30616"/>
    </ligand>
</feature>
<dbReference type="AlphaFoldDB" id="A0A1Y2T5I8"/>
<dbReference type="PANTHER" id="PTHR21342:SF1">
    <property type="entry name" value="PHOSPHOPANTETHEINE ADENYLYLTRANSFERASE"/>
    <property type="match status" value="1"/>
</dbReference>
<feature type="site" description="Transition state stabilizer" evidence="9">
    <location>
        <position position="17"/>
    </location>
</feature>
<evidence type="ECO:0000256" key="1">
    <source>
        <dbReference type="ARBA" id="ARBA00022490"/>
    </source>
</evidence>
<dbReference type="SMR" id="A0A1Y2T5I8"/>
<dbReference type="EC" id="2.7.7.3" evidence="9"/>
<evidence type="ECO:0000313" key="12">
    <source>
        <dbReference type="EMBL" id="OTA41036.1"/>
    </source>
</evidence>
<dbReference type="HAMAP" id="MF_00151">
    <property type="entry name" value="PPAT_bact"/>
    <property type="match status" value="1"/>
</dbReference>
<dbReference type="InterPro" id="IPR001980">
    <property type="entry name" value="PPAT"/>
</dbReference>
<feature type="binding site" evidence="9">
    <location>
        <begin position="88"/>
        <end position="90"/>
    </location>
    <ligand>
        <name>ATP</name>
        <dbReference type="ChEBI" id="CHEBI:30616"/>
    </ligand>
</feature>
<dbReference type="RefSeq" id="WP_011195569.1">
    <property type="nucleotide sequence ID" value="NZ_JACSIR010000038.1"/>
</dbReference>
<reference evidence="11" key="3">
    <citation type="submission" date="2017-11" db="EMBL/GenBank/DDBJ databases">
        <title>Three new genomes from thermophilic consortium.</title>
        <authorList>
            <person name="Quaggio R."/>
            <person name="Amgarten D."/>
            <person name="Setubal J.C."/>
        </authorList>
    </citation>
    <scope>NUCLEOTIDE SEQUENCE</scope>
    <source>
        <strain evidence="11">ZCTH01-B2</strain>
    </source>
</reference>
<evidence type="ECO:0000256" key="9">
    <source>
        <dbReference type="HAMAP-Rule" id="MF_00151"/>
    </source>
</evidence>
<accession>A0A1Y2T5I8</accession>
<keyword evidence="3 9" id="KW-0548">Nucleotidyltransferase</keyword>
<comment type="subunit">
    <text evidence="9">Homohexamer.</text>
</comment>
<name>A0A1Y2T5I8_SYMTR</name>
<dbReference type="OMA" id="MALMNRK"/>
<reference evidence="13" key="2">
    <citation type="submission" date="2016-04" db="EMBL/GenBank/DDBJ databases">
        <authorList>
            <person name="Antunes L.P."/>
            <person name="Martins L.F."/>
            <person name="Pereira R.V."/>
            <person name="Thomas A.M."/>
            <person name="Barbosa D."/>
            <person name="Nascimento L."/>
            <person name="Silva G.M."/>
            <person name="Condomitti G.W."/>
            <person name="Digiampietri L.A."/>
            <person name="Lombardi K.C."/>
            <person name="Ramos P.L."/>
            <person name="Quaggio R.B."/>
            <person name="Oliveira J.C."/>
            <person name="Pascon R.C."/>
            <person name="Cruz J.B."/>
            <person name="Silva A.M."/>
            <person name="Setubal J.C."/>
        </authorList>
    </citation>
    <scope>NUCLEOTIDE SEQUENCE [LARGE SCALE GENOMIC DNA]</scope>
</reference>
<dbReference type="Pfam" id="PF01467">
    <property type="entry name" value="CTP_transf_like"/>
    <property type="match status" value="1"/>
</dbReference>
<gene>
    <name evidence="9 12" type="primary">coaD</name>
    <name evidence="12" type="ORF">A6D92_10630</name>
    <name evidence="11" type="ORF">CWE10_06950</name>
</gene>
<dbReference type="PANTHER" id="PTHR21342">
    <property type="entry name" value="PHOSPHOPANTETHEINE ADENYLYLTRANSFERASE"/>
    <property type="match status" value="1"/>
</dbReference>
<evidence type="ECO:0000313" key="11">
    <source>
        <dbReference type="EMBL" id="MBY6275951.1"/>
    </source>
</evidence>
<organism evidence="12 13">
    <name type="scientific">Symbiobacterium thermophilum</name>
    <dbReference type="NCBI Taxonomy" id="2734"/>
    <lineage>
        <taxon>Bacteria</taxon>
        <taxon>Bacillati</taxon>
        <taxon>Bacillota</taxon>
        <taxon>Clostridia</taxon>
        <taxon>Eubacteriales</taxon>
        <taxon>Symbiobacteriaceae</taxon>
        <taxon>Symbiobacterium</taxon>
    </lineage>
</organism>
<dbReference type="PRINTS" id="PR01020">
    <property type="entry name" value="LPSBIOSNTHSS"/>
</dbReference>
<comment type="similarity">
    <text evidence="9">Belongs to the bacterial CoaD family.</text>
</comment>